<sequence length="92" mass="9884">MAKHDDQALLESVRTHRERLHGAFLHGALGARRSARSLVMRLIVGVILGAVASAACVGVGFVTDLLSKQQQTQQNTTSVISPQPSPSEEPQR</sequence>
<dbReference type="Proteomes" id="UP000193244">
    <property type="component" value="Unassembled WGS sequence"/>
</dbReference>
<accession>A0A1X7JM54</accession>
<feature type="region of interest" description="Disordered" evidence="1">
    <location>
        <begin position="70"/>
        <end position="92"/>
    </location>
</feature>
<dbReference type="RefSeq" id="WP_085484587.1">
    <property type="nucleotide sequence ID" value="NZ_FXAY01000002.1"/>
</dbReference>
<proteinExistence type="predicted"/>
<dbReference type="AlphaFoldDB" id="A0A1X7JM54"/>
<gene>
    <name evidence="3" type="ORF">SAMN06296010_1531</name>
</gene>
<evidence type="ECO:0000256" key="1">
    <source>
        <dbReference type="SAM" id="MobiDB-lite"/>
    </source>
</evidence>
<keyword evidence="2" id="KW-0812">Transmembrane</keyword>
<reference evidence="4" key="1">
    <citation type="submission" date="2017-04" db="EMBL/GenBank/DDBJ databases">
        <authorList>
            <person name="Varghese N."/>
            <person name="Submissions S."/>
        </authorList>
    </citation>
    <scope>NUCLEOTIDE SEQUENCE [LARGE SCALE GENOMIC DNA]</scope>
    <source>
        <strain evidence="4">VKM Ac-2510</strain>
    </source>
</reference>
<name>A0A1X7JM54_9MICO</name>
<keyword evidence="4" id="KW-1185">Reference proteome</keyword>
<dbReference type="EMBL" id="FXAY01000002">
    <property type="protein sequence ID" value="SMG28996.1"/>
    <property type="molecule type" value="Genomic_DNA"/>
</dbReference>
<keyword evidence="2" id="KW-1133">Transmembrane helix</keyword>
<protein>
    <submittedName>
        <fullName evidence="3">Uncharacterized protein</fullName>
    </submittedName>
</protein>
<feature type="transmembrane region" description="Helical" evidence="2">
    <location>
        <begin position="42"/>
        <end position="62"/>
    </location>
</feature>
<evidence type="ECO:0000313" key="4">
    <source>
        <dbReference type="Proteomes" id="UP000193244"/>
    </source>
</evidence>
<evidence type="ECO:0000313" key="3">
    <source>
        <dbReference type="EMBL" id="SMG28996.1"/>
    </source>
</evidence>
<keyword evidence="2" id="KW-0472">Membrane</keyword>
<dbReference type="STRING" id="150121.SAMN06296010_1531"/>
<feature type="compositionally biased region" description="Pro residues" evidence="1">
    <location>
        <begin position="83"/>
        <end position="92"/>
    </location>
</feature>
<evidence type="ECO:0000256" key="2">
    <source>
        <dbReference type="SAM" id="Phobius"/>
    </source>
</evidence>
<organism evidence="3 4">
    <name type="scientific">Agreia pratensis</name>
    <dbReference type="NCBI Taxonomy" id="150121"/>
    <lineage>
        <taxon>Bacteria</taxon>
        <taxon>Bacillati</taxon>
        <taxon>Actinomycetota</taxon>
        <taxon>Actinomycetes</taxon>
        <taxon>Micrococcales</taxon>
        <taxon>Microbacteriaceae</taxon>
        <taxon>Agreia</taxon>
    </lineage>
</organism>